<feature type="compositionally biased region" description="Low complexity" evidence="1">
    <location>
        <begin position="9"/>
        <end position="22"/>
    </location>
</feature>
<accession>A0AAE9EP82</accession>
<feature type="compositionally biased region" description="Polar residues" evidence="1">
    <location>
        <begin position="30"/>
        <end position="45"/>
    </location>
</feature>
<evidence type="ECO:0000313" key="2">
    <source>
        <dbReference type="EMBL" id="UMM25119.1"/>
    </source>
</evidence>
<dbReference type="Proteomes" id="UP000829354">
    <property type="component" value="Chromosome III"/>
</dbReference>
<evidence type="ECO:0000313" key="3">
    <source>
        <dbReference type="Proteomes" id="UP000829354"/>
    </source>
</evidence>
<keyword evidence="3" id="KW-1185">Reference proteome</keyword>
<reference evidence="2 3" key="1">
    <citation type="submission" date="2022-04" db="EMBL/GenBank/DDBJ databases">
        <title>Chromosome-level reference genomes for two strains of Caenorhabditis briggsae: an improved platform for comparative genomics.</title>
        <authorList>
            <person name="Stevens L."/>
            <person name="Andersen E."/>
        </authorList>
    </citation>
    <scope>NUCLEOTIDE SEQUENCE [LARGE SCALE GENOMIC DNA]</scope>
    <source>
        <strain evidence="2">VX34</strain>
        <tissue evidence="2">Whole-organism</tissue>
    </source>
</reference>
<dbReference type="EMBL" id="CP092622">
    <property type="protein sequence ID" value="UMM25119.1"/>
    <property type="molecule type" value="Genomic_DNA"/>
</dbReference>
<proteinExistence type="predicted"/>
<sequence length="121" mass="13033">MSVTRRSKTSSTSTGASSTSTSNPDADQHSLLSSSRTTEMQRMQSALVTATSSMDAVFASSSLVESDHEDQAVAQSTRKEVATVEAVTIVEDVVVVKVDHKEELDTASLLKDFRQPDRGRI</sequence>
<dbReference type="AlphaFoldDB" id="A0AAE9EP82"/>
<protein>
    <submittedName>
        <fullName evidence="2">Uncharacterized protein</fullName>
    </submittedName>
</protein>
<name>A0AAE9EP82_CAEBR</name>
<evidence type="ECO:0000256" key="1">
    <source>
        <dbReference type="SAM" id="MobiDB-lite"/>
    </source>
</evidence>
<feature type="region of interest" description="Disordered" evidence="1">
    <location>
        <begin position="1"/>
        <end position="45"/>
    </location>
</feature>
<gene>
    <name evidence="2" type="ORF">L5515_005068</name>
</gene>
<organism evidence="2 3">
    <name type="scientific">Caenorhabditis briggsae</name>
    <dbReference type="NCBI Taxonomy" id="6238"/>
    <lineage>
        <taxon>Eukaryota</taxon>
        <taxon>Metazoa</taxon>
        <taxon>Ecdysozoa</taxon>
        <taxon>Nematoda</taxon>
        <taxon>Chromadorea</taxon>
        <taxon>Rhabditida</taxon>
        <taxon>Rhabditina</taxon>
        <taxon>Rhabditomorpha</taxon>
        <taxon>Rhabditoidea</taxon>
        <taxon>Rhabditidae</taxon>
        <taxon>Peloderinae</taxon>
        <taxon>Caenorhabditis</taxon>
    </lineage>
</organism>